<evidence type="ECO:0000313" key="2">
    <source>
        <dbReference type="EMBL" id="CAE8607156.1"/>
    </source>
</evidence>
<evidence type="ECO:0000313" key="3">
    <source>
        <dbReference type="Proteomes" id="UP000654075"/>
    </source>
</evidence>
<feature type="region of interest" description="Disordered" evidence="1">
    <location>
        <begin position="34"/>
        <end position="82"/>
    </location>
</feature>
<dbReference type="Proteomes" id="UP000654075">
    <property type="component" value="Unassembled WGS sequence"/>
</dbReference>
<comment type="caution">
    <text evidence="2">The sequence shown here is derived from an EMBL/GenBank/DDBJ whole genome shotgun (WGS) entry which is preliminary data.</text>
</comment>
<name>A0A813F1Y7_POLGL</name>
<feature type="non-terminal residue" evidence="2">
    <location>
        <position position="1"/>
    </location>
</feature>
<reference evidence="2" key="1">
    <citation type="submission" date="2021-02" db="EMBL/GenBank/DDBJ databases">
        <authorList>
            <person name="Dougan E. K."/>
            <person name="Rhodes N."/>
            <person name="Thang M."/>
            <person name="Chan C."/>
        </authorList>
    </citation>
    <scope>NUCLEOTIDE SEQUENCE</scope>
</reference>
<organism evidence="2 3">
    <name type="scientific">Polarella glacialis</name>
    <name type="common">Dinoflagellate</name>
    <dbReference type="NCBI Taxonomy" id="89957"/>
    <lineage>
        <taxon>Eukaryota</taxon>
        <taxon>Sar</taxon>
        <taxon>Alveolata</taxon>
        <taxon>Dinophyceae</taxon>
        <taxon>Suessiales</taxon>
        <taxon>Suessiaceae</taxon>
        <taxon>Polarella</taxon>
    </lineage>
</organism>
<protein>
    <submittedName>
        <fullName evidence="2">Uncharacterized protein</fullName>
    </submittedName>
</protein>
<proteinExistence type="predicted"/>
<evidence type="ECO:0000256" key="1">
    <source>
        <dbReference type="SAM" id="MobiDB-lite"/>
    </source>
</evidence>
<accession>A0A813F1Y7</accession>
<sequence>SFHSEASSSGANAAVPKASVFIHDDPHSEDFLIRSSSSAAYRKDGNPHGPFSDTSTSETNAPEFGFDPVADEDVDEEGRREVDRHGVRKLGARIGASSQFHEELLQCNFDLGKEDWPETDRLVVNTGLKRRASVASPLRTSESD</sequence>
<gene>
    <name evidence="2" type="ORF">PGLA1383_LOCUS25097</name>
</gene>
<dbReference type="AlphaFoldDB" id="A0A813F1Y7"/>
<feature type="non-terminal residue" evidence="2">
    <location>
        <position position="144"/>
    </location>
</feature>
<dbReference type="EMBL" id="CAJNNV010020691">
    <property type="protein sequence ID" value="CAE8607156.1"/>
    <property type="molecule type" value="Genomic_DNA"/>
</dbReference>
<keyword evidence="3" id="KW-1185">Reference proteome</keyword>